<name>A0A1H9T364_9LACT</name>
<gene>
    <name evidence="1" type="ORF">SAMN04488559_110100</name>
</gene>
<dbReference type="RefSeq" id="WP_177165730.1">
    <property type="nucleotide sequence ID" value="NZ_FOHA01000010.1"/>
</dbReference>
<dbReference type="AlphaFoldDB" id="A0A1H9T364"/>
<protein>
    <submittedName>
        <fullName evidence="1">Uncharacterized protein</fullName>
    </submittedName>
</protein>
<evidence type="ECO:0000313" key="2">
    <source>
        <dbReference type="Proteomes" id="UP000198948"/>
    </source>
</evidence>
<organism evidence="1 2">
    <name type="scientific">Isobaculum melis</name>
    <dbReference type="NCBI Taxonomy" id="142588"/>
    <lineage>
        <taxon>Bacteria</taxon>
        <taxon>Bacillati</taxon>
        <taxon>Bacillota</taxon>
        <taxon>Bacilli</taxon>
        <taxon>Lactobacillales</taxon>
        <taxon>Carnobacteriaceae</taxon>
        <taxon>Isobaculum</taxon>
    </lineage>
</organism>
<keyword evidence="2" id="KW-1185">Reference proteome</keyword>
<dbReference type="Proteomes" id="UP000198948">
    <property type="component" value="Unassembled WGS sequence"/>
</dbReference>
<dbReference type="EMBL" id="FOHA01000010">
    <property type="protein sequence ID" value="SER91702.1"/>
    <property type="molecule type" value="Genomic_DNA"/>
</dbReference>
<accession>A0A1H9T364</accession>
<sequence length="57" mass="6304">MNKFNRAFFSAILLFLLSQLLLVKFSGSLVDFFSGLTTGLLIVASLHRITHKSSSKS</sequence>
<evidence type="ECO:0000313" key="1">
    <source>
        <dbReference type="EMBL" id="SER91702.1"/>
    </source>
</evidence>
<proteinExistence type="predicted"/>
<reference evidence="1 2" key="1">
    <citation type="submission" date="2016-10" db="EMBL/GenBank/DDBJ databases">
        <authorList>
            <person name="de Groot N.N."/>
        </authorList>
    </citation>
    <scope>NUCLEOTIDE SEQUENCE [LARGE SCALE GENOMIC DNA]</scope>
    <source>
        <strain evidence="1 2">DSM 13760</strain>
    </source>
</reference>